<dbReference type="EMBL" id="JBHUFB010000020">
    <property type="protein sequence ID" value="MFD1814954.1"/>
    <property type="molecule type" value="Genomic_DNA"/>
</dbReference>
<evidence type="ECO:0000313" key="3">
    <source>
        <dbReference type="Proteomes" id="UP001597286"/>
    </source>
</evidence>
<comment type="caution">
    <text evidence="2">The sequence shown here is derived from an EMBL/GenBank/DDBJ whole genome shotgun (WGS) entry which is preliminary data.</text>
</comment>
<dbReference type="Proteomes" id="UP001597286">
    <property type="component" value="Unassembled WGS sequence"/>
</dbReference>
<feature type="domain" description="ChsH2 C-terminal OB-fold" evidence="1">
    <location>
        <begin position="43"/>
        <end position="102"/>
    </location>
</feature>
<dbReference type="InterPro" id="IPR012340">
    <property type="entry name" value="NA-bd_OB-fold"/>
</dbReference>
<dbReference type="InterPro" id="IPR002878">
    <property type="entry name" value="ChsH2_C"/>
</dbReference>
<name>A0ABW4PB40_9NOCA</name>
<reference evidence="3" key="1">
    <citation type="journal article" date="2019" name="Int. J. Syst. Evol. Microbiol.">
        <title>The Global Catalogue of Microorganisms (GCM) 10K type strain sequencing project: providing services to taxonomists for standard genome sequencing and annotation.</title>
        <authorList>
            <consortium name="The Broad Institute Genomics Platform"/>
            <consortium name="The Broad Institute Genome Sequencing Center for Infectious Disease"/>
            <person name="Wu L."/>
            <person name="Ma J."/>
        </authorList>
    </citation>
    <scope>NUCLEOTIDE SEQUENCE [LARGE SCALE GENOMIC DNA]</scope>
    <source>
        <strain evidence="3">DT72</strain>
    </source>
</reference>
<gene>
    <name evidence="2" type="ORF">ACFSJG_22280</name>
</gene>
<keyword evidence="3" id="KW-1185">Reference proteome</keyword>
<sequence>MSVDFGTLPLRTGGFMLRSCACCATLFAPETWVCRDCDGGLDWVPATGRGTVVSWTRLDPASSGGGDKDLAPLTIAIVELDEGPWIYASIESCGAEPRGARVVFEREPLVGRFPVFALS</sequence>
<accession>A0ABW4PB40</accession>
<dbReference type="Pfam" id="PF01796">
    <property type="entry name" value="OB_ChsH2_C"/>
    <property type="match status" value="1"/>
</dbReference>
<protein>
    <submittedName>
        <fullName evidence="2">Zn-ribbon domain-containing OB-fold protein</fullName>
    </submittedName>
</protein>
<evidence type="ECO:0000259" key="1">
    <source>
        <dbReference type="Pfam" id="PF01796"/>
    </source>
</evidence>
<evidence type="ECO:0000313" key="2">
    <source>
        <dbReference type="EMBL" id="MFD1814954.1"/>
    </source>
</evidence>
<dbReference type="RefSeq" id="WP_378487407.1">
    <property type="nucleotide sequence ID" value="NZ_JBHUFB010000020.1"/>
</dbReference>
<proteinExistence type="predicted"/>
<dbReference type="SUPFAM" id="SSF50249">
    <property type="entry name" value="Nucleic acid-binding proteins"/>
    <property type="match status" value="1"/>
</dbReference>
<organism evidence="2 3">
    <name type="scientific">Rhodococcus gannanensis</name>
    <dbReference type="NCBI Taxonomy" id="1960308"/>
    <lineage>
        <taxon>Bacteria</taxon>
        <taxon>Bacillati</taxon>
        <taxon>Actinomycetota</taxon>
        <taxon>Actinomycetes</taxon>
        <taxon>Mycobacteriales</taxon>
        <taxon>Nocardiaceae</taxon>
        <taxon>Rhodococcus</taxon>
    </lineage>
</organism>